<feature type="domain" description="Methylated-DNA-[protein]-cysteine S-methyltransferase DNA binding" evidence="2">
    <location>
        <begin position="79"/>
        <end position="162"/>
    </location>
</feature>
<keyword evidence="3" id="KW-0808">Transferase</keyword>
<dbReference type="GO" id="GO:0006281">
    <property type="term" value="P:DNA repair"/>
    <property type="evidence" value="ECO:0007669"/>
    <property type="project" value="InterPro"/>
</dbReference>
<sequence length="174" mass="18977">MNTQQGSALFSAIVEAPFGAIGIRTEGDLVRELVYLPSHYEPKAPQDAPAEQAAAQVEQYLLDPDYTFNLPLWQAGSDYQRRVWDAICAIPRGSVRTYGQLAKLIGSAPRAVGQACGANWFPLVIPCHRVTAAGGLGGFSNHDDENGFHLSVKRWLLLHEGATASPWLQQTISF</sequence>
<dbReference type="CDD" id="cd06445">
    <property type="entry name" value="ATase"/>
    <property type="match status" value="1"/>
</dbReference>
<dbReference type="InterPro" id="IPR014048">
    <property type="entry name" value="MethylDNA_cys_MeTrfase_DNA-bd"/>
</dbReference>
<dbReference type="EMBL" id="SPUM01000133">
    <property type="protein sequence ID" value="TFW28779.1"/>
    <property type="molecule type" value="Genomic_DNA"/>
</dbReference>
<dbReference type="SUPFAM" id="SSF53155">
    <property type="entry name" value="Methylated DNA-protein cysteine methyltransferase domain"/>
    <property type="match status" value="1"/>
</dbReference>
<reference evidence="3 4" key="1">
    <citation type="submission" date="2019-03" db="EMBL/GenBank/DDBJ databases">
        <title>Draft genome of Massilia hortus sp. nov., a novel bacterial species of the Oxalobacteraceae family.</title>
        <authorList>
            <person name="Peta V."/>
            <person name="Raths R."/>
            <person name="Bucking H."/>
        </authorList>
    </citation>
    <scope>NUCLEOTIDE SEQUENCE [LARGE SCALE GENOMIC DNA]</scope>
    <source>
        <strain evidence="3 4">ONC3</strain>
    </source>
</reference>
<dbReference type="OrthoDB" id="9802228at2"/>
<keyword evidence="1" id="KW-0227">DNA damage</keyword>
<dbReference type="AlphaFoldDB" id="A0A4Y9STW9"/>
<proteinExistence type="predicted"/>
<evidence type="ECO:0000259" key="2">
    <source>
        <dbReference type="Pfam" id="PF01035"/>
    </source>
</evidence>
<evidence type="ECO:0000256" key="1">
    <source>
        <dbReference type="ARBA" id="ARBA00022763"/>
    </source>
</evidence>
<dbReference type="PANTHER" id="PTHR10815:SF13">
    <property type="entry name" value="METHYLATED-DNA--PROTEIN-CYSTEINE METHYLTRANSFERASE"/>
    <property type="match status" value="1"/>
</dbReference>
<dbReference type="Proteomes" id="UP000297258">
    <property type="component" value="Unassembled WGS sequence"/>
</dbReference>
<dbReference type="PANTHER" id="PTHR10815">
    <property type="entry name" value="METHYLATED-DNA--PROTEIN-CYSTEINE METHYLTRANSFERASE"/>
    <property type="match status" value="1"/>
</dbReference>
<dbReference type="InterPro" id="IPR036631">
    <property type="entry name" value="MGMT_N_sf"/>
</dbReference>
<protein>
    <submittedName>
        <fullName evidence="3">Methylated-DNA--[protein]-cysteine S-methyltransferase</fullName>
    </submittedName>
</protein>
<dbReference type="GO" id="GO:0032259">
    <property type="term" value="P:methylation"/>
    <property type="evidence" value="ECO:0007669"/>
    <property type="project" value="UniProtKB-KW"/>
</dbReference>
<comment type="caution">
    <text evidence="3">The sequence shown here is derived from an EMBL/GenBank/DDBJ whole genome shotgun (WGS) entry which is preliminary data.</text>
</comment>
<gene>
    <name evidence="3" type="ORF">E4O92_20395</name>
</gene>
<dbReference type="Gene3D" id="1.10.10.10">
    <property type="entry name" value="Winged helix-like DNA-binding domain superfamily/Winged helix DNA-binding domain"/>
    <property type="match status" value="1"/>
</dbReference>
<dbReference type="GO" id="GO:0003908">
    <property type="term" value="F:methylated-DNA-[protein]-cysteine S-methyltransferase activity"/>
    <property type="evidence" value="ECO:0007669"/>
    <property type="project" value="InterPro"/>
</dbReference>
<dbReference type="Pfam" id="PF01035">
    <property type="entry name" value="DNA_binding_1"/>
    <property type="match status" value="1"/>
</dbReference>
<evidence type="ECO:0000313" key="4">
    <source>
        <dbReference type="Proteomes" id="UP000297258"/>
    </source>
</evidence>
<dbReference type="NCBIfam" id="TIGR00589">
    <property type="entry name" value="ogt"/>
    <property type="match status" value="1"/>
</dbReference>
<dbReference type="RefSeq" id="WP_135191497.1">
    <property type="nucleotide sequence ID" value="NZ_SPUM01000133.1"/>
</dbReference>
<evidence type="ECO:0000313" key="3">
    <source>
        <dbReference type="EMBL" id="TFW28779.1"/>
    </source>
</evidence>
<dbReference type="SUPFAM" id="SSF46767">
    <property type="entry name" value="Methylated DNA-protein cysteine methyltransferase, C-terminal domain"/>
    <property type="match status" value="1"/>
</dbReference>
<dbReference type="InterPro" id="IPR036217">
    <property type="entry name" value="MethylDNA_cys_MeTrfase_DNAb"/>
</dbReference>
<name>A0A4Y9STW9_9BURK</name>
<organism evidence="3 4">
    <name type="scientific">Massilia horti</name>
    <dbReference type="NCBI Taxonomy" id="2562153"/>
    <lineage>
        <taxon>Bacteria</taxon>
        <taxon>Pseudomonadati</taxon>
        <taxon>Pseudomonadota</taxon>
        <taxon>Betaproteobacteria</taxon>
        <taxon>Burkholderiales</taxon>
        <taxon>Oxalobacteraceae</taxon>
        <taxon>Telluria group</taxon>
        <taxon>Massilia</taxon>
    </lineage>
</organism>
<keyword evidence="4" id="KW-1185">Reference proteome</keyword>
<accession>A0A4Y9STW9</accession>
<dbReference type="InterPro" id="IPR036388">
    <property type="entry name" value="WH-like_DNA-bd_sf"/>
</dbReference>
<keyword evidence="3" id="KW-0489">Methyltransferase</keyword>